<keyword evidence="6 13" id="KW-0547">Nucleotide-binding</keyword>
<evidence type="ECO:0000256" key="11">
    <source>
        <dbReference type="ARBA" id="ARBA00048679"/>
    </source>
</evidence>
<evidence type="ECO:0000259" key="16">
    <source>
        <dbReference type="PROSITE" id="PS50816"/>
    </source>
</evidence>
<evidence type="ECO:0000259" key="15">
    <source>
        <dbReference type="PROSITE" id="PS50011"/>
    </source>
</evidence>
<evidence type="ECO:0000256" key="14">
    <source>
        <dbReference type="RuleBase" id="RU000304"/>
    </source>
</evidence>
<comment type="cofactor">
    <cofactor evidence="1">
        <name>Mn(2+)</name>
        <dbReference type="ChEBI" id="CHEBI:29035"/>
    </cofactor>
</comment>
<dbReference type="PROSITE" id="PS00107">
    <property type="entry name" value="PROTEIN_KINASE_ATP"/>
    <property type="match status" value="1"/>
</dbReference>
<proteinExistence type="inferred from homology"/>
<dbReference type="InterPro" id="IPR000719">
    <property type="entry name" value="Prot_kinase_dom"/>
</dbReference>
<dbReference type="InterPro" id="IPR008271">
    <property type="entry name" value="Ser/Thr_kinase_AS"/>
</dbReference>
<evidence type="ECO:0000256" key="8">
    <source>
        <dbReference type="ARBA" id="ARBA00022840"/>
    </source>
</evidence>
<keyword evidence="18" id="KW-1185">Reference proteome</keyword>
<keyword evidence="9" id="KW-0464">Manganese</keyword>
<evidence type="ECO:0000256" key="7">
    <source>
        <dbReference type="ARBA" id="ARBA00022777"/>
    </source>
</evidence>
<dbReference type="EMBL" id="JAYMYQ010000002">
    <property type="protein sequence ID" value="KAK7349710.1"/>
    <property type="molecule type" value="Genomic_DNA"/>
</dbReference>
<comment type="caution">
    <text evidence="17">The sequence shown here is derived from an EMBL/GenBank/DDBJ whole genome shotgun (WGS) entry which is preliminary data.</text>
</comment>
<reference evidence="17 18" key="1">
    <citation type="submission" date="2024-01" db="EMBL/GenBank/DDBJ databases">
        <title>The genomes of 5 underutilized Papilionoideae crops provide insights into root nodulation and disease resistanc.</title>
        <authorList>
            <person name="Jiang F."/>
        </authorList>
    </citation>
    <scope>NUCLEOTIDE SEQUENCE [LARGE SCALE GENOMIC DNA]</scope>
    <source>
        <strain evidence="17">LVBAO_FW01</strain>
        <tissue evidence="17">Leaves</tissue>
    </source>
</reference>
<evidence type="ECO:0000256" key="12">
    <source>
        <dbReference type="ARBA" id="ARBA00058225"/>
    </source>
</evidence>
<name>A0AAN9M7H8_CANGL</name>
<dbReference type="PROSITE" id="PS50011">
    <property type="entry name" value="PROTEIN_KINASE_DOM"/>
    <property type="match status" value="1"/>
</dbReference>
<dbReference type="PANTHER" id="PTHR43895">
    <property type="entry name" value="CALCIUM/CALMODULIN-DEPENDENT PROTEIN KINASE KINASE-RELATED"/>
    <property type="match status" value="1"/>
</dbReference>
<dbReference type="Gene3D" id="1.10.510.10">
    <property type="entry name" value="Transferase(Phosphotransferase) domain 1"/>
    <property type="match status" value="1"/>
</dbReference>
<dbReference type="GO" id="GO:0004674">
    <property type="term" value="F:protein serine/threonine kinase activity"/>
    <property type="evidence" value="ECO:0007669"/>
    <property type="project" value="UniProtKB-KW"/>
</dbReference>
<dbReference type="SMART" id="SM00220">
    <property type="entry name" value="S_TKc"/>
    <property type="match status" value="1"/>
</dbReference>
<evidence type="ECO:0000256" key="10">
    <source>
        <dbReference type="ARBA" id="ARBA00047899"/>
    </source>
</evidence>
<dbReference type="GO" id="GO:0005524">
    <property type="term" value="F:ATP binding"/>
    <property type="evidence" value="ECO:0007669"/>
    <property type="project" value="UniProtKB-UniRule"/>
</dbReference>
<dbReference type="CDD" id="cd12195">
    <property type="entry name" value="CIPK_C"/>
    <property type="match status" value="1"/>
</dbReference>
<evidence type="ECO:0000256" key="3">
    <source>
        <dbReference type="ARBA" id="ARBA00012513"/>
    </source>
</evidence>
<feature type="binding site" evidence="13">
    <location>
        <position position="53"/>
    </location>
    <ligand>
        <name>ATP</name>
        <dbReference type="ChEBI" id="CHEBI:30616"/>
    </ligand>
</feature>
<dbReference type="PROSITE" id="PS00108">
    <property type="entry name" value="PROTEIN_KINASE_ST"/>
    <property type="match status" value="1"/>
</dbReference>
<protein>
    <recommendedName>
        <fullName evidence="3">non-specific serine/threonine protein kinase</fullName>
        <ecNumber evidence="3">2.7.11.1</ecNumber>
    </recommendedName>
</protein>
<dbReference type="Gene3D" id="3.30.310.80">
    <property type="entry name" value="Kinase associated domain 1, KA1"/>
    <property type="match status" value="1"/>
</dbReference>
<keyword evidence="8 13" id="KW-0067">ATP-binding</keyword>
<dbReference type="GO" id="GO:0007165">
    <property type="term" value="P:signal transduction"/>
    <property type="evidence" value="ECO:0007669"/>
    <property type="project" value="InterPro"/>
</dbReference>
<feature type="domain" description="Protein kinase" evidence="15">
    <location>
        <begin position="24"/>
        <end position="279"/>
    </location>
</feature>
<dbReference type="FunFam" id="1.10.510.10:FF:000303">
    <property type="entry name" value="Non-specific serine/threonine protein kinase"/>
    <property type="match status" value="1"/>
</dbReference>
<dbReference type="InterPro" id="IPR011009">
    <property type="entry name" value="Kinase-like_dom_sf"/>
</dbReference>
<dbReference type="EC" id="2.7.11.1" evidence="3"/>
<evidence type="ECO:0000256" key="9">
    <source>
        <dbReference type="ARBA" id="ARBA00023211"/>
    </source>
</evidence>
<evidence type="ECO:0000313" key="18">
    <source>
        <dbReference type="Proteomes" id="UP001367508"/>
    </source>
</evidence>
<comment type="function">
    <text evidence="12">CIPK serine-threonine protein kinases interact with CBL proteins. Binding of a CBL protein to the regulatory NAF domain of CIPK protein lead to the activation of the kinase in a calcium-dependent manner.</text>
</comment>
<comment type="catalytic activity">
    <reaction evidence="10">
        <text>L-threonyl-[protein] + ATP = O-phospho-L-threonyl-[protein] + ADP + H(+)</text>
        <dbReference type="Rhea" id="RHEA:46608"/>
        <dbReference type="Rhea" id="RHEA-COMP:11060"/>
        <dbReference type="Rhea" id="RHEA-COMP:11605"/>
        <dbReference type="ChEBI" id="CHEBI:15378"/>
        <dbReference type="ChEBI" id="CHEBI:30013"/>
        <dbReference type="ChEBI" id="CHEBI:30616"/>
        <dbReference type="ChEBI" id="CHEBI:61977"/>
        <dbReference type="ChEBI" id="CHEBI:456216"/>
        <dbReference type="EC" id="2.7.11.1"/>
    </reaction>
</comment>
<dbReference type="PROSITE" id="PS50816">
    <property type="entry name" value="NAF"/>
    <property type="match status" value="1"/>
</dbReference>
<sequence>MENEKASSMTNDATVAGVVLFGKYELLKLLGVGAFAKVYHARNLNTSQSVAVKAVNKRKVEKNGYTAHVEREVSIMRQLRHPHTVKLFEVLATKTKIYFVMEFAAGGELFQVVAANGRLTEDLSRRYFRQLISALKYCHSRGVYHRDLKLDNLLVDENMNLKVSDFGLSALKNQTRPDGMLHTVCGTPAYVAPEILAKKGYDGASVDIWSCGVVLFVMNAGYLPFNDYNITILYRKIYRGYFRSPRWMSSDLRNLVSRLLDRNPKTRITLDEVMQDPWFNQGGYEDTLPRPKESEWEENRAVTMNAFHLINFSSGFDMSGLFSDPEYLDSTERFATRVMPESITGTVEEVAATEKVTVKTEESGWGMRIDGLDGNFIIMVGFYRLTDEVVIIEVKRREKREESGVRFWRDALKPRLLALIQ</sequence>
<dbReference type="PANTHER" id="PTHR43895:SF160">
    <property type="entry name" value="CBL-INTERACTING SERINE_THREONINE-PROTEIN KINASE 14"/>
    <property type="match status" value="1"/>
</dbReference>
<evidence type="ECO:0000256" key="1">
    <source>
        <dbReference type="ARBA" id="ARBA00001936"/>
    </source>
</evidence>
<evidence type="ECO:0000313" key="17">
    <source>
        <dbReference type="EMBL" id="KAK7349710.1"/>
    </source>
</evidence>
<keyword evidence="5" id="KW-0808">Transferase</keyword>
<comment type="similarity">
    <text evidence="2">Belongs to the protein kinase superfamily. CAMK Ser/Thr protein kinase family. SNF1 subfamily.</text>
</comment>
<gene>
    <name evidence="17" type="ORF">VNO77_07309</name>
</gene>
<evidence type="ECO:0000256" key="2">
    <source>
        <dbReference type="ARBA" id="ARBA00006234"/>
    </source>
</evidence>
<keyword evidence="7" id="KW-0418">Kinase</keyword>
<dbReference type="Pfam" id="PF00069">
    <property type="entry name" value="Pkinase"/>
    <property type="match status" value="1"/>
</dbReference>
<accession>A0AAN9M7H8</accession>
<dbReference type="InterPro" id="IPR017441">
    <property type="entry name" value="Protein_kinase_ATP_BS"/>
</dbReference>
<dbReference type="FunFam" id="3.30.200.20:FF:000042">
    <property type="entry name" value="Aurora kinase A"/>
    <property type="match status" value="1"/>
</dbReference>
<evidence type="ECO:0000256" key="13">
    <source>
        <dbReference type="PROSITE-ProRule" id="PRU10141"/>
    </source>
</evidence>
<evidence type="ECO:0000256" key="6">
    <source>
        <dbReference type="ARBA" id="ARBA00022741"/>
    </source>
</evidence>
<evidence type="ECO:0000256" key="4">
    <source>
        <dbReference type="ARBA" id="ARBA00022527"/>
    </source>
</evidence>
<feature type="domain" description="NAF" evidence="16">
    <location>
        <begin position="299"/>
        <end position="323"/>
    </location>
</feature>
<dbReference type="Gene3D" id="3.30.200.20">
    <property type="entry name" value="Phosphorylase Kinase, domain 1"/>
    <property type="match status" value="1"/>
</dbReference>
<keyword evidence="4 14" id="KW-0723">Serine/threonine-protein kinase</keyword>
<dbReference type="Proteomes" id="UP001367508">
    <property type="component" value="Unassembled WGS sequence"/>
</dbReference>
<dbReference type="InterPro" id="IPR018451">
    <property type="entry name" value="NAF/FISL_domain"/>
</dbReference>
<comment type="catalytic activity">
    <reaction evidence="11">
        <text>L-seryl-[protein] + ATP = O-phospho-L-seryl-[protein] + ADP + H(+)</text>
        <dbReference type="Rhea" id="RHEA:17989"/>
        <dbReference type="Rhea" id="RHEA-COMP:9863"/>
        <dbReference type="Rhea" id="RHEA-COMP:11604"/>
        <dbReference type="ChEBI" id="CHEBI:15378"/>
        <dbReference type="ChEBI" id="CHEBI:29999"/>
        <dbReference type="ChEBI" id="CHEBI:30616"/>
        <dbReference type="ChEBI" id="CHEBI:83421"/>
        <dbReference type="ChEBI" id="CHEBI:456216"/>
        <dbReference type="EC" id="2.7.11.1"/>
    </reaction>
</comment>
<dbReference type="InterPro" id="IPR004041">
    <property type="entry name" value="NAF_dom"/>
</dbReference>
<dbReference type="Pfam" id="PF03822">
    <property type="entry name" value="NAF"/>
    <property type="match status" value="1"/>
</dbReference>
<dbReference type="AlphaFoldDB" id="A0AAN9M7H8"/>
<organism evidence="17 18">
    <name type="scientific">Canavalia gladiata</name>
    <name type="common">Sword bean</name>
    <name type="synonym">Dolichos gladiatus</name>
    <dbReference type="NCBI Taxonomy" id="3824"/>
    <lineage>
        <taxon>Eukaryota</taxon>
        <taxon>Viridiplantae</taxon>
        <taxon>Streptophyta</taxon>
        <taxon>Embryophyta</taxon>
        <taxon>Tracheophyta</taxon>
        <taxon>Spermatophyta</taxon>
        <taxon>Magnoliopsida</taxon>
        <taxon>eudicotyledons</taxon>
        <taxon>Gunneridae</taxon>
        <taxon>Pentapetalae</taxon>
        <taxon>rosids</taxon>
        <taxon>fabids</taxon>
        <taxon>Fabales</taxon>
        <taxon>Fabaceae</taxon>
        <taxon>Papilionoideae</taxon>
        <taxon>50 kb inversion clade</taxon>
        <taxon>NPAAA clade</taxon>
        <taxon>indigoferoid/millettioid clade</taxon>
        <taxon>Phaseoleae</taxon>
        <taxon>Canavalia</taxon>
    </lineage>
</organism>
<dbReference type="SUPFAM" id="SSF56112">
    <property type="entry name" value="Protein kinase-like (PK-like)"/>
    <property type="match status" value="1"/>
</dbReference>
<evidence type="ECO:0000256" key="5">
    <source>
        <dbReference type="ARBA" id="ARBA00022679"/>
    </source>
</evidence>